<comment type="catalytic activity">
    <reaction evidence="1">
        <text>ATP + protein L-histidine = ADP + protein N-phospho-L-histidine.</text>
        <dbReference type="EC" id="2.7.13.3"/>
    </reaction>
</comment>
<protein>
    <recommendedName>
        <fullName evidence="2">histidine kinase</fullName>
        <ecNumber evidence="2">2.7.13.3</ecNumber>
    </recommendedName>
</protein>
<dbReference type="InterPro" id="IPR001789">
    <property type="entry name" value="Sig_transdc_resp-reg_receiver"/>
</dbReference>
<dbReference type="SUPFAM" id="SSF55781">
    <property type="entry name" value="GAF domain-like"/>
    <property type="match status" value="1"/>
</dbReference>
<dbReference type="Pfam" id="PF00072">
    <property type="entry name" value="Response_reg"/>
    <property type="match status" value="3"/>
</dbReference>
<dbReference type="PRINTS" id="PR00344">
    <property type="entry name" value="BCTRLSENSOR"/>
</dbReference>
<name>A0ABQ4PZC4_9BURK</name>
<reference evidence="13 14" key="1">
    <citation type="journal article" date="2022" name="Int. J. Syst. Evol. Microbiol.">
        <title>Noviherbaspirillum aridicola sp. nov., isolated from an arid soil in Pakistan.</title>
        <authorList>
            <person name="Khan I.U."/>
            <person name="Saqib M."/>
            <person name="Amin A."/>
            <person name="Hussain F."/>
            <person name="Li L."/>
            <person name="Liu Y.H."/>
            <person name="Fang B.Z."/>
            <person name="Ahmed I."/>
            <person name="Li W.J."/>
        </authorList>
    </citation>
    <scope>NUCLEOTIDE SEQUENCE [LARGE SCALE GENOMIC DNA]</scope>
    <source>
        <strain evidence="13 14">NCCP-691</strain>
    </source>
</reference>
<evidence type="ECO:0000256" key="9">
    <source>
        <dbReference type="SAM" id="MobiDB-lite"/>
    </source>
</evidence>
<dbReference type="SUPFAM" id="SSF55874">
    <property type="entry name" value="ATPase domain of HSP90 chaperone/DNA topoisomerase II/histidine kinase"/>
    <property type="match status" value="1"/>
</dbReference>
<dbReference type="SMART" id="SM00448">
    <property type="entry name" value="REC"/>
    <property type="match status" value="3"/>
</dbReference>
<dbReference type="InterPro" id="IPR036890">
    <property type="entry name" value="HATPase_C_sf"/>
</dbReference>
<keyword evidence="4" id="KW-0808">Transferase</keyword>
<dbReference type="CDD" id="cd17546">
    <property type="entry name" value="REC_hyHK_CKI1_RcsC-like"/>
    <property type="match status" value="1"/>
</dbReference>
<evidence type="ECO:0000256" key="3">
    <source>
        <dbReference type="ARBA" id="ARBA00022553"/>
    </source>
</evidence>
<organism evidence="13 14">
    <name type="scientific">Noviherbaspirillum aridicola</name>
    <dbReference type="NCBI Taxonomy" id="2849687"/>
    <lineage>
        <taxon>Bacteria</taxon>
        <taxon>Pseudomonadati</taxon>
        <taxon>Pseudomonadota</taxon>
        <taxon>Betaproteobacteria</taxon>
        <taxon>Burkholderiales</taxon>
        <taxon>Oxalobacteraceae</taxon>
        <taxon>Noviherbaspirillum</taxon>
    </lineage>
</organism>
<dbReference type="PROSITE" id="PS50110">
    <property type="entry name" value="RESPONSE_REGULATORY"/>
    <property type="match status" value="3"/>
</dbReference>
<feature type="transmembrane region" description="Helical" evidence="10">
    <location>
        <begin position="83"/>
        <end position="100"/>
    </location>
</feature>
<dbReference type="SUPFAM" id="SSF47384">
    <property type="entry name" value="Homodimeric domain of signal transducing histidine kinase"/>
    <property type="match status" value="1"/>
</dbReference>
<dbReference type="InterPro" id="IPR029016">
    <property type="entry name" value="GAF-like_dom_sf"/>
</dbReference>
<dbReference type="SMART" id="SM00387">
    <property type="entry name" value="HATPase_c"/>
    <property type="match status" value="1"/>
</dbReference>
<evidence type="ECO:0000259" key="12">
    <source>
        <dbReference type="PROSITE" id="PS50110"/>
    </source>
</evidence>
<keyword evidence="8" id="KW-0175">Coiled coil</keyword>
<comment type="caution">
    <text evidence="13">The sequence shown here is derived from an EMBL/GenBank/DDBJ whole genome shotgun (WGS) entry which is preliminary data.</text>
</comment>
<dbReference type="EMBL" id="BPMK01000001">
    <property type="protein sequence ID" value="GIZ50107.1"/>
    <property type="molecule type" value="Genomic_DNA"/>
</dbReference>
<dbReference type="EC" id="2.7.13.3" evidence="2"/>
<evidence type="ECO:0000256" key="5">
    <source>
        <dbReference type="ARBA" id="ARBA00022777"/>
    </source>
</evidence>
<dbReference type="SUPFAM" id="SSF52172">
    <property type="entry name" value="CheY-like"/>
    <property type="match status" value="3"/>
</dbReference>
<dbReference type="SMART" id="SM00065">
    <property type="entry name" value="GAF"/>
    <property type="match status" value="1"/>
</dbReference>
<dbReference type="Pfam" id="PF13185">
    <property type="entry name" value="GAF_2"/>
    <property type="match status" value="1"/>
</dbReference>
<accession>A0ABQ4PZC4</accession>
<dbReference type="CDD" id="cd00082">
    <property type="entry name" value="HisKA"/>
    <property type="match status" value="1"/>
</dbReference>
<dbReference type="Gene3D" id="3.30.565.10">
    <property type="entry name" value="Histidine kinase-like ATPase, C-terminal domain"/>
    <property type="match status" value="1"/>
</dbReference>
<keyword evidence="10" id="KW-1133">Transmembrane helix</keyword>
<evidence type="ECO:0000256" key="6">
    <source>
        <dbReference type="ARBA" id="ARBA00023012"/>
    </source>
</evidence>
<dbReference type="Gene3D" id="3.30.450.40">
    <property type="match status" value="1"/>
</dbReference>
<dbReference type="PANTHER" id="PTHR45339">
    <property type="entry name" value="HYBRID SIGNAL TRANSDUCTION HISTIDINE KINASE J"/>
    <property type="match status" value="1"/>
</dbReference>
<dbReference type="PROSITE" id="PS50109">
    <property type="entry name" value="HIS_KIN"/>
    <property type="match status" value="1"/>
</dbReference>
<keyword evidence="5" id="KW-0418">Kinase</keyword>
<feature type="region of interest" description="Disordered" evidence="9">
    <location>
        <begin position="586"/>
        <end position="618"/>
    </location>
</feature>
<dbReference type="Gene3D" id="3.40.50.2300">
    <property type="match status" value="3"/>
</dbReference>
<feature type="modified residue" description="4-aspartylphosphate" evidence="7">
    <location>
        <position position="959"/>
    </location>
</feature>
<feature type="domain" description="Histidine kinase" evidence="11">
    <location>
        <begin position="369"/>
        <end position="589"/>
    </location>
</feature>
<feature type="coiled-coil region" evidence="8">
    <location>
        <begin position="269"/>
        <end position="359"/>
    </location>
</feature>
<keyword evidence="10" id="KW-0472">Membrane</keyword>
<evidence type="ECO:0000256" key="10">
    <source>
        <dbReference type="SAM" id="Phobius"/>
    </source>
</evidence>
<feature type="transmembrane region" description="Helical" evidence="10">
    <location>
        <begin position="53"/>
        <end position="71"/>
    </location>
</feature>
<dbReference type="RefSeq" id="WP_220806295.1">
    <property type="nucleotide sequence ID" value="NZ_BPMK01000001.1"/>
</dbReference>
<dbReference type="Pfam" id="PF02518">
    <property type="entry name" value="HATPase_c"/>
    <property type="match status" value="1"/>
</dbReference>
<dbReference type="InterPro" id="IPR003018">
    <property type="entry name" value="GAF"/>
</dbReference>
<dbReference type="InterPro" id="IPR036097">
    <property type="entry name" value="HisK_dim/P_sf"/>
</dbReference>
<evidence type="ECO:0000313" key="14">
    <source>
        <dbReference type="Proteomes" id="UP000887222"/>
    </source>
</evidence>
<evidence type="ECO:0000256" key="8">
    <source>
        <dbReference type="SAM" id="Coils"/>
    </source>
</evidence>
<feature type="compositionally biased region" description="Pro residues" evidence="9">
    <location>
        <begin position="602"/>
        <end position="612"/>
    </location>
</feature>
<dbReference type="InterPro" id="IPR003594">
    <property type="entry name" value="HATPase_dom"/>
</dbReference>
<dbReference type="Proteomes" id="UP000887222">
    <property type="component" value="Unassembled WGS sequence"/>
</dbReference>
<dbReference type="InterPro" id="IPR005467">
    <property type="entry name" value="His_kinase_dom"/>
</dbReference>
<evidence type="ECO:0000313" key="13">
    <source>
        <dbReference type="EMBL" id="GIZ50107.1"/>
    </source>
</evidence>
<keyword evidence="14" id="KW-1185">Reference proteome</keyword>
<feature type="modified residue" description="4-aspartylphosphate" evidence="7">
    <location>
        <position position="812"/>
    </location>
</feature>
<feature type="modified residue" description="4-aspartylphosphate" evidence="7">
    <location>
        <position position="690"/>
    </location>
</feature>
<evidence type="ECO:0000256" key="4">
    <source>
        <dbReference type="ARBA" id="ARBA00022679"/>
    </source>
</evidence>
<dbReference type="InterPro" id="IPR003661">
    <property type="entry name" value="HisK_dim/P_dom"/>
</dbReference>
<keyword evidence="3 7" id="KW-0597">Phosphoprotein</keyword>
<feature type="domain" description="Response regulatory" evidence="12">
    <location>
        <begin position="763"/>
        <end position="879"/>
    </location>
</feature>
<feature type="domain" description="Response regulatory" evidence="12">
    <location>
        <begin position="909"/>
        <end position="1026"/>
    </location>
</feature>
<evidence type="ECO:0000256" key="2">
    <source>
        <dbReference type="ARBA" id="ARBA00012438"/>
    </source>
</evidence>
<keyword evidence="10" id="KW-0812">Transmembrane</keyword>
<dbReference type="InterPro" id="IPR004358">
    <property type="entry name" value="Sig_transdc_His_kin-like_C"/>
</dbReference>
<dbReference type="Gene3D" id="1.10.287.130">
    <property type="match status" value="1"/>
</dbReference>
<proteinExistence type="predicted"/>
<dbReference type="InterPro" id="IPR011006">
    <property type="entry name" value="CheY-like_superfamily"/>
</dbReference>
<dbReference type="CDD" id="cd16922">
    <property type="entry name" value="HATPase_EvgS-ArcB-TorS-like"/>
    <property type="match status" value="1"/>
</dbReference>
<dbReference type="PANTHER" id="PTHR45339:SF1">
    <property type="entry name" value="HYBRID SIGNAL TRANSDUCTION HISTIDINE KINASE J"/>
    <property type="match status" value="1"/>
</dbReference>
<dbReference type="CDD" id="cd00156">
    <property type="entry name" value="REC"/>
    <property type="match status" value="1"/>
</dbReference>
<dbReference type="Pfam" id="PF00512">
    <property type="entry name" value="HisKA"/>
    <property type="match status" value="1"/>
</dbReference>
<evidence type="ECO:0000256" key="1">
    <source>
        <dbReference type="ARBA" id="ARBA00000085"/>
    </source>
</evidence>
<feature type="domain" description="Response regulatory" evidence="12">
    <location>
        <begin position="641"/>
        <end position="754"/>
    </location>
</feature>
<feature type="transmembrane region" description="Helical" evidence="10">
    <location>
        <begin position="12"/>
        <end position="33"/>
    </location>
</feature>
<gene>
    <name evidence="13" type="ORF">NCCP691_01210</name>
</gene>
<evidence type="ECO:0000259" key="11">
    <source>
        <dbReference type="PROSITE" id="PS50109"/>
    </source>
</evidence>
<keyword evidence="6" id="KW-0902">Two-component regulatory system</keyword>
<dbReference type="SMART" id="SM00388">
    <property type="entry name" value="HisKA"/>
    <property type="match status" value="1"/>
</dbReference>
<sequence length="1028" mass="113079">MPNTDKADRYAHSYIFGVALLVFLVDSLTPLGYAEWVFYILPVALCVFARQPQLPVVVGLVLMPLLVIGYLLSPEGASEQVALINRSLAVFVVIAVAWLSRRVIRERLQAEHLMWLEKGRAEVSRNMLGEPTVSEVCERILHALARYMDARVAVMYRLEGQELVRCGGFALDADARERIPCGAGLAGEVARDGKPMVVSSLPADYLRIHSATGGTLPTQVMIVPFTAGGAPAGVMEFGFTQHGSLETELELLAMVSDKIGSALRSAQYRENLKALLAQTQRQGEELQAQQEELRVTNEELSEQASALQASQAQLELQHSELEQANVQLEERNQLLEQQKRELGQAQRELQRNAAELERISRYKSEFLANMSHELRTPLNSSLILSHLLAENRDGTLTEEQVGYARTIHASNSDLLALINDILDLSKIEAGQMTMHNEPVLVAGLLDALRQVFEPVAAQKGLALAFVQRPGAPQSLVTDSQRLQQVLRNLVSNACKFTQKGRVEIEVGPGDGDRVRFTVHDTGIGIAQEQLEAIFEAFRQADGSTSRAYGGTGLGLSISRELARLLGGDISVRSIPGEGSSFSVEIPLQPPASAAPPAAAAPVPAPEPRPAPGPAKSATKMAPPVLVAAIPDDRARRERERLILVIEDDPHFAGILYRMAHEMNFDCIHAPTGEEAIRLAEQHAPDGILLDIGLPDQSGLSVLERIKRNPATRHLPVHVISVDDYMQSAYELGAVGYALKPVAREELVAAIARLETVSRSKARRVLITEDNAVLRESIARMLAAEDIEIASAGSVAEALEKLSANTYDCMVMDLMLPDGSGYELLEKISQNGKYSFPPVIVYTGRELGRDEEQRLRRYSRSIIIKGARSPERLLDEVSLFLHRVEADLPPEQRKLLMQARQRDSVFEGRRILLAEDDVRNVFALASVFEPLGAELVVARNGREALERLNAEQDIDLVLMDLMMPEMDGLTAIRELRAQPRFKRLPVIALTAKAMADDRRDCLAAGASDYIAKPIVVEQLVSLCRVWLPK</sequence>
<evidence type="ECO:0000256" key="7">
    <source>
        <dbReference type="PROSITE-ProRule" id="PRU00169"/>
    </source>
</evidence>